<dbReference type="FunFam" id="2.30.29.30:FF:000307">
    <property type="entry name" value="Beta-1-syntrophin isoform 1"/>
    <property type="match status" value="1"/>
</dbReference>
<evidence type="ECO:0000256" key="1">
    <source>
        <dbReference type="ARBA" id="ARBA00004170"/>
    </source>
</evidence>
<keyword evidence="4" id="KW-0677">Repeat</keyword>
<dbReference type="PANTHER" id="PTHR10554">
    <property type="entry name" value="SYNTROPHIN"/>
    <property type="match status" value="1"/>
</dbReference>
<keyword evidence="3" id="KW-0963">Cytoplasm</keyword>
<dbReference type="FunFam" id="2.30.29.30:FF:000304">
    <property type="entry name" value="Beta-1-syntrophin isoform 1"/>
    <property type="match status" value="1"/>
</dbReference>
<dbReference type="InterPro" id="IPR041428">
    <property type="entry name" value="PHsplit_syntrophin"/>
</dbReference>
<dbReference type="CDD" id="cd00821">
    <property type="entry name" value="PH"/>
    <property type="match status" value="1"/>
</dbReference>
<evidence type="ECO:0000256" key="5">
    <source>
        <dbReference type="ARBA" id="ARBA00023136"/>
    </source>
</evidence>
<keyword evidence="9" id="KW-1185">Reference proteome</keyword>
<evidence type="ECO:0000313" key="9">
    <source>
        <dbReference type="Proteomes" id="UP000269945"/>
    </source>
</evidence>
<feature type="domain" description="PH" evidence="7">
    <location>
        <begin position="130"/>
        <end position="241"/>
    </location>
</feature>
<dbReference type="EMBL" id="CYRY02045118">
    <property type="protein sequence ID" value="VCX40417.1"/>
    <property type="molecule type" value="Genomic_DNA"/>
</dbReference>
<dbReference type="Pfam" id="PF00169">
    <property type="entry name" value="PH"/>
    <property type="match status" value="1"/>
</dbReference>
<evidence type="ECO:0000256" key="3">
    <source>
        <dbReference type="ARBA" id="ARBA00022490"/>
    </source>
</evidence>
<dbReference type="Pfam" id="PF23012">
    <property type="entry name" value="Syntrophin_4th"/>
    <property type="match status" value="1"/>
</dbReference>
<dbReference type="SMART" id="SM00233">
    <property type="entry name" value="PH"/>
    <property type="match status" value="2"/>
</dbReference>
<dbReference type="Gene3D" id="2.30.29.30">
    <property type="entry name" value="Pleckstrin-homology domain (PH domain)/Phosphotyrosine-binding domain (PTB)"/>
    <property type="match status" value="2"/>
</dbReference>
<dbReference type="GO" id="GO:0016010">
    <property type="term" value="C:dystrophin-associated glycoprotein complex"/>
    <property type="evidence" value="ECO:0007669"/>
    <property type="project" value="TreeGrafter"/>
</dbReference>
<accession>A0A9X9MA01</accession>
<evidence type="ECO:0000256" key="4">
    <source>
        <dbReference type="ARBA" id="ARBA00022737"/>
    </source>
</evidence>
<gene>
    <name evidence="8" type="ORF">BN2614_LOCUS1</name>
</gene>
<protein>
    <recommendedName>
        <fullName evidence="7">PH domain-containing protein</fullName>
    </recommendedName>
</protein>
<dbReference type="GO" id="GO:0045202">
    <property type="term" value="C:synapse"/>
    <property type="evidence" value="ECO:0007669"/>
    <property type="project" value="TreeGrafter"/>
</dbReference>
<dbReference type="PANTHER" id="PTHR10554:SF11">
    <property type="entry name" value="BETA-1-SYNTROPHIN"/>
    <property type="match status" value="1"/>
</dbReference>
<dbReference type="Proteomes" id="UP000269945">
    <property type="component" value="Unassembled WGS sequence"/>
</dbReference>
<dbReference type="PROSITE" id="PS50003">
    <property type="entry name" value="PH_DOMAIN"/>
    <property type="match status" value="1"/>
</dbReference>
<name>A0A9X9MA01_GULGU</name>
<dbReference type="GO" id="GO:0005198">
    <property type="term" value="F:structural molecule activity"/>
    <property type="evidence" value="ECO:0007669"/>
    <property type="project" value="InterPro"/>
</dbReference>
<dbReference type="SUPFAM" id="SSF50729">
    <property type="entry name" value="PH domain-like"/>
    <property type="match status" value="2"/>
</dbReference>
<feature type="region of interest" description="Disordered" evidence="6">
    <location>
        <begin position="1"/>
        <end position="41"/>
    </location>
</feature>
<proteinExistence type="predicted"/>
<evidence type="ECO:0000256" key="2">
    <source>
        <dbReference type="ARBA" id="ARBA00004496"/>
    </source>
</evidence>
<dbReference type="InterPro" id="IPR001849">
    <property type="entry name" value="PH_domain"/>
</dbReference>
<dbReference type="Pfam" id="PF18012">
    <property type="entry name" value="PH_17"/>
    <property type="match status" value="1"/>
</dbReference>
<sequence>MREATPYVKKGSPVSEIGWETPPPESPRLGAGSSDALSSAQPCSFHRDRKNIPLKMCFVTRSLASADPENRQLEIHSPDAKHTVILRSKDSATAQAWFSAIHSNVSDLLTQVIAEVREQLGKTGIAGSREIRHLGWLADKVPGESEKQWKPALVVLTEKDLLIYDSMPRRKEAWFSPVHAYPLLATRLVHSGPGKGSPQAGVDLSFATRTGTRQGIETHLFRAETSRDLSHWTRTIVQGCHNSAELVTEVTTACTYKNQECRLTVHYENGFSITTEPQEGAFPKTIIQSPYEKLKMSSDDGIRMLYLDFGGKDGEIQLDLHSCPKPIVFIIHSFLSAKITRLGLVA</sequence>
<dbReference type="InterPro" id="IPR011993">
    <property type="entry name" value="PH-like_dom_sf"/>
</dbReference>
<dbReference type="InterPro" id="IPR015482">
    <property type="entry name" value="Syntrophin"/>
</dbReference>
<feature type="compositionally biased region" description="Low complexity" evidence="6">
    <location>
        <begin position="29"/>
        <end position="40"/>
    </location>
</feature>
<comment type="subcellular location">
    <subcellularLocation>
        <location evidence="2">Cytoplasm</location>
    </subcellularLocation>
    <subcellularLocation>
        <location evidence="1">Membrane</location>
        <topology evidence="1">Peripheral membrane protein</topology>
    </subcellularLocation>
</comment>
<evidence type="ECO:0000313" key="8">
    <source>
        <dbReference type="EMBL" id="VCX40417.1"/>
    </source>
</evidence>
<keyword evidence="5" id="KW-0472">Membrane</keyword>
<dbReference type="AlphaFoldDB" id="A0A9X9MA01"/>
<dbReference type="CDD" id="cd01258">
    <property type="entry name" value="PHsplit_syntrophin"/>
    <property type="match status" value="1"/>
</dbReference>
<evidence type="ECO:0000259" key="7">
    <source>
        <dbReference type="PROSITE" id="PS50003"/>
    </source>
</evidence>
<dbReference type="GO" id="GO:0005737">
    <property type="term" value="C:cytoplasm"/>
    <property type="evidence" value="ECO:0007669"/>
    <property type="project" value="UniProtKB-SubCell"/>
</dbReference>
<reference evidence="8 9" key="1">
    <citation type="submission" date="2018-10" db="EMBL/GenBank/DDBJ databases">
        <authorList>
            <person name="Ekblom R."/>
            <person name="Jareborg N."/>
        </authorList>
    </citation>
    <scope>NUCLEOTIDE SEQUENCE [LARGE SCALE GENOMIC DNA]</scope>
    <source>
        <tissue evidence="8">Muscle</tissue>
    </source>
</reference>
<dbReference type="InterPro" id="IPR055108">
    <property type="entry name" value="Syntrophin_4th"/>
</dbReference>
<comment type="caution">
    <text evidence="8">The sequence shown here is derived from an EMBL/GenBank/DDBJ whole genome shotgun (WGS) entry which is preliminary data.</text>
</comment>
<organism evidence="8 9">
    <name type="scientific">Gulo gulo</name>
    <name type="common">Wolverine</name>
    <name type="synonym">Gluton</name>
    <dbReference type="NCBI Taxonomy" id="48420"/>
    <lineage>
        <taxon>Eukaryota</taxon>
        <taxon>Metazoa</taxon>
        <taxon>Chordata</taxon>
        <taxon>Craniata</taxon>
        <taxon>Vertebrata</taxon>
        <taxon>Euteleostomi</taxon>
        <taxon>Mammalia</taxon>
        <taxon>Eutheria</taxon>
        <taxon>Laurasiatheria</taxon>
        <taxon>Carnivora</taxon>
        <taxon>Caniformia</taxon>
        <taxon>Musteloidea</taxon>
        <taxon>Mustelidae</taxon>
        <taxon>Guloninae</taxon>
        <taxon>Gulo</taxon>
    </lineage>
</organism>
<evidence type="ECO:0000256" key="6">
    <source>
        <dbReference type="SAM" id="MobiDB-lite"/>
    </source>
</evidence>